<proteinExistence type="predicted"/>
<evidence type="ECO:0000256" key="1">
    <source>
        <dbReference type="SAM" id="MobiDB-lite"/>
    </source>
</evidence>
<gene>
    <name evidence="2" type="ORF">SAMN04488004_10868</name>
</gene>
<evidence type="ECO:0000313" key="3">
    <source>
        <dbReference type="Proteomes" id="UP000199550"/>
    </source>
</evidence>
<protein>
    <submittedName>
        <fullName evidence="2">Uncharacterized protein</fullName>
    </submittedName>
</protein>
<reference evidence="2 3" key="1">
    <citation type="submission" date="2016-10" db="EMBL/GenBank/DDBJ databases">
        <authorList>
            <person name="de Groot N.N."/>
        </authorList>
    </citation>
    <scope>NUCLEOTIDE SEQUENCE [LARGE SCALE GENOMIC DNA]</scope>
    <source>
        <strain evidence="2 3">DSM 16199</strain>
    </source>
</reference>
<name>A0A1I4F2L2_9RHOB</name>
<organism evidence="2 3">
    <name type="scientific">Loktanella salsilacus</name>
    <dbReference type="NCBI Taxonomy" id="195913"/>
    <lineage>
        <taxon>Bacteria</taxon>
        <taxon>Pseudomonadati</taxon>
        <taxon>Pseudomonadota</taxon>
        <taxon>Alphaproteobacteria</taxon>
        <taxon>Rhodobacterales</taxon>
        <taxon>Roseobacteraceae</taxon>
        <taxon>Loktanella</taxon>
    </lineage>
</organism>
<dbReference type="EMBL" id="FOTF01000008">
    <property type="protein sequence ID" value="SFL12154.1"/>
    <property type="molecule type" value="Genomic_DNA"/>
</dbReference>
<dbReference type="GeneID" id="97893324"/>
<evidence type="ECO:0000313" key="2">
    <source>
        <dbReference type="EMBL" id="SFL12154.1"/>
    </source>
</evidence>
<sequence length="42" mass="4581">MSGETNDSTTGNGKAVDANERQKNRPEGADHIPLKDDKPEEK</sequence>
<feature type="compositionally biased region" description="Polar residues" evidence="1">
    <location>
        <begin position="1"/>
        <end position="12"/>
    </location>
</feature>
<dbReference type="RefSeq" id="WP_281245321.1">
    <property type="nucleotide sequence ID" value="NZ_CAXIDI010000012.1"/>
</dbReference>
<dbReference type="AlphaFoldDB" id="A0A1I4F2L2"/>
<feature type="compositionally biased region" description="Basic and acidic residues" evidence="1">
    <location>
        <begin position="17"/>
        <end position="42"/>
    </location>
</feature>
<dbReference type="Proteomes" id="UP000199550">
    <property type="component" value="Unassembled WGS sequence"/>
</dbReference>
<feature type="region of interest" description="Disordered" evidence="1">
    <location>
        <begin position="1"/>
        <end position="42"/>
    </location>
</feature>
<accession>A0A1I4F2L2</accession>
<keyword evidence="3" id="KW-1185">Reference proteome</keyword>